<dbReference type="InterPro" id="IPR011042">
    <property type="entry name" value="6-blade_b-propeller_TolB-like"/>
</dbReference>
<evidence type="ECO:0000313" key="2">
    <source>
        <dbReference type="Proteomes" id="UP001500363"/>
    </source>
</evidence>
<protein>
    <recommendedName>
        <fullName evidence="3">Sugar lactone lactonase YvrE</fullName>
    </recommendedName>
</protein>
<evidence type="ECO:0000313" key="1">
    <source>
        <dbReference type="EMBL" id="GAA1542042.1"/>
    </source>
</evidence>
<organism evidence="1 2">
    <name type="scientific">Kribbella lupini</name>
    <dbReference type="NCBI Taxonomy" id="291602"/>
    <lineage>
        <taxon>Bacteria</taxon>
        <taxon>Bacillati</taxon>
        <taxon>Actinomycetota</taxon>
        <taxon>Actinomycetes</taxon>
        <taxon>Propionibacteriales</taxon>
        <taxon>Kribbellaceae</taxon>
        <taxon>Kribbella</taxon>
    </lineage>
</organism>
<sequence length="277" mass="28731">MSITAYHLPGDRVRPEGITLGPDGTFFAGSSADGTLYRCALDQPVAEIWSPAGTDGRTVALGLTIAPDVLVVCGGKTGDLFLYDVASRRLISRRHVDGYLNDVCVVGEHAYATDSSRPVVWRFDLGSDSAPLVLELPAAGPDAYLNGIVATADSSALVIAAQGTEILWRLGLGDLSTTALATGFAGDGLLLIGDTLIGVCNEGDSMATAEFFLAALELSPDGRTASPLGRHTAPAFDTPTTLATDGERLLIVNSQFAKGAAAAPPYEVIAIPVPRFA</sequence>
<dbReference type="Proteomes" id="UP001500363">
    <property type="component" value="Unassembled WGS sequence"/>
</dbReference>
<comment type="caution">
    <text evidence="1">The sequence shown here is derived from an EMBL/GenBank/DDBJ whole genome shotgun (WGS) entry which is preliminary data.</text>
</comment>
<dbReference type="SUPFAM" id="SSF63829">
    <property type="entry name" value="Calcium-dependent phosphotriesterase"/>
    <property type="match status" value="1"/>
</dbReference>
<keyword evidence="2" id="KW-1185">Reference proteome</keyword>
<dbReference type="EMBL" id="BAAANC010000002">
    <property type="protein sequence ID" value="GAA1542042.1"/>
    <property type="molecule type" value="Genomic_DNA"/>
</dbReference>
<evidence type="ECO:0008006" key="3">
    <source>
        <dbReference type="Google" id="ProtNLM"/>
    </source>
</evidence>
<accession>A0ABP4MCN6</accession>
<reference evidence="2" key="1">
    <citation type="journal article" date="2019" name="Int. J. Syst. Evol. Microbiol.">
        <title>The Global Catalogue of Microorganisms (GCM) 10K type strain sequencing project: providing services to taxonomists for standard genome sequencing and annotation.</title>
        <authorList>
            <consortium name="The Broad Institute Genomics Platform"/>
            <consortium name="The Broad Institute Genome Sequencing Center for Infectious Disease"/>
            <person name="Wu L."/>
            <person name="Ma J."/>
        </authorList>
    </citation>
    <scope>NUCLEOTIDE SEQUENCE [LARGE SCALE GENOMIC DNA]</scope>
    <source>
        <strain evidence="2">JCM 14303</strain>
    </source>
</reference>
<dbReference type="Gene3D" id="2.120.10.30">
    <property type="entry name" value="TolB, C-terminal domain"/>
    <property type="match status" value="1"/>
</dbReference>
<name>A0ABP4MCN6_9ACTN</name>
<proteinExistence type="predicted"/>
<gene>
    <name evidence="1" type="ORF">GCM10009741_51600</name>
</gene>
<dbReference type="RefSeq" id="WP_344178398.1">
    <property type="nucleotide sequence ID" value="NZ_BAAANC010000002.1"/>
</dbReference>